<organism evidence="5">
    <name type="scientific">Streptomyces sp. R39</name>
    <dbReference type="NCBI Taxonomy" id="3238631"/>
    <lineage>
        <taxon>Bacteria</taxon>
        <taxon>Bacillati</taxon>
        <taxon>Actinomycetota</taxon>
        <taxon>Actinomycetes</taxon>
        <taxon>Kitasatosporales</taxon>
        <taxon>Streptomycetaceae</taxon>
        <taxon>Streptomyces</taxon>
    </lineage>
</organism>
<dbReference type="GO" id="GO:0003677">
    <property type="term" value="F:DNA binding"/>
    <property type="evidence" value="ECO:0007669"/>
    <property type="project" value="UniProtKB-KW"/>
</dbReference>
<dbReference type="SUPFAM" id="SSF46785">
    <property type="entry name" value="Winged helix' DNA-binding domain"/>
    <property type="match status" value="1"/>
</dbReference>
<feature type="domain" description="HTH marR-type" evidence="4">
    <location>
        <begin position="1"/>
        <end position="123"/>
    </location>
</feature>
<dbReference type="InterPro" id="IPR036388">
    <property type="entry name" value="WH-like_DNA-bd_sf"/>
</dbReference>
<dbReference type="InterPro" id="IPR039422">
    <property type="entry name" value="MarR/SlyA-like"/>
</dbReference>
<dbReference type="PANTHER" id="PTHR33164">
    <property type="entry name" value="TRANSCRIPTIONAL REGULATOR, MARR FAMILY"/>
    <property type="match status" value="1"/>
</dbReference>
<dbReference type="SMART" id="SM00347">
    <property type="entry name" value="HTH_MARR"/>
    <property type="match status" value="1"/>
</dbReference>
<dbReference type="GO" id="GO:0003700">
    <property type="term" value="F:DNA-binding transcription factor activity"/>
    <property type="evidence" value="ECO:0007669"/>
    <property type="project" value="InterPro"/>
</dbReference>
<evidence type="ECO:0000256" key="3">
    <source>
        <dbReference type="ARBA" id="ARBA00023163"/>
    </source>
</evidence>
<name>A0AB39R0R0_9ACTN</name>
<dbReference type="Pfam" id="PF12802">
    <property type="entry name" value="MarR_2"/>
    <property type="match status" value="1"/>
</dbReference>
<keyword evidence="3" id="KW-0804">Transcription</keyword>
<dbReference type="Gene3D" id="1.10.10.10">
    <property type="entry name" value="Winged helix-like DNA-binding domain superfamily/Winged helix DNA-binding domain"/>
    <property type="match status" value="1"/>
</dbReference>
<sequence>MTPIESARWRERIAAHLRITQELDRALVRAHGISLSEFLALCALDRAGTRLRAKDLADAVGLSPSAVSRLLVRLERHGLLVRRRGTGDRRARCLTVTESGSRTARAATSTFDAYLGLVPAAQG</sequence>
<protein>
    <submittedName>
        <fullName evidence="5">MarR family transcriptional regulator</fullName>
    </submittedName>
</protein>
<dbReference type="GO" id="GO:0006950">
    <property type="term" value="P:response to stress"/>
    <property type="evidence" value="ECO:0007669"/>
    <property type="project" value="TreeGrafter"/>
</dbReference>
<evidence type="ECO:0000256" key="2">
    <source>
        <dbReference type="ARBA" id="ARBA00023125"/>
    </source>
</evidence>
<dbReference type="InterPro" id="IPR036390">
    <property type="entry name" value="WH_DNA-bd_sf"/>
</dbReference>
<reference evidence="5" key="1">
    <citation type="submission" date="2024-07" db="EMBL/GenBank/DDBJ databases">
        <authorList>
            <person name="Yu S.T."/>
        </authorList>
    </citation>
    <scope>NUCLEOTIDE SEQUENCE</scope>
    <source>
        <strain evidence="5">R39</strain>
    </source>
</reference>
<proteinExistence type="predicted"/>
<dbReference type="RefSeq" id="WP_369225653.1">
    <property type="nucleotide sequence ID" value="NZ_CP163441.1"/>
</dbReference>
<dbReference type="InterPro" id="IPR023187">
    <property type="entry name" value="Tscrpt_reg_MarR-type_CS"/>
</dbReference>
<dbReference type="PANTHER" id="PTHR33164:SF43">
    <property type="entry name" value="HTH-TYPE TRANSCRIPTIONAL REPRESSOR YETL"/>
    <property type="match status" value="1"/>
</dbReference>
<accession>A0AB39R0R0</accession>
<dbReference type="EMBL" id="CP163441">
    <property type="protein sequence ID" value="XDQ46639.1"/>
    <property type="molecule type" value="Genomic_DNA"/>
</dbReference>
<dbReference type="PRINTS" id="PR00598">
    <property type="entry name" value="HTHMARR"/>
</dbReference>
<evidence type="ECO:0000259" key="4">
    <source>
        <dbReference type="PROSITE" id="PS50995"/>
    </source>
</evidence>
<gene>
    <name evidence="5" type="ORF">AB5J52_32705</name>
</gene>
<dbReference type="PROSITE" id="PS50995">
    <property type="entry name" value="HTH_MARR_2"/>
    <property type="match status" value="1"/>
</dbReference>
<keyword evidence="1" id="KW-0805">Transcription regulation</keyword>
<evidence type="ECO:0000313" key="5">
    <source>
        <dbReference type="EMBL" id="XDQ46639.1"/>
    </source>
</evidence>
<dbReference type="AlphaFoldDB" id="A0AB39R0R0"/>
<evidence type="ECO:0000256" key="1">
    <source>
        <dbReference type="ARBA" id="ARBA00023015"/>
    </source>
</evidence>
<dbReference type="InterPro" id="IPR000835">
    <property type="entry name" value="HTH_MarR-typ"/>
</dbReference>
<keyword evidence="2" id="KW-0238">DNA-binding</keyword>
<dbReference type="PROSITE" id="PS01117">
    <property type="entry name" value="HTH_MARR_1"/>
    <property type="match status" value="1"/>
</dbReference>